<gene>
    <name evidence="2" type="ORF">CKO43_08445</name>
</gene>
<evidence type="ECO:0000313" key="2">
    <source>
        <dbReference type="EMBL" id="MBK1712807.1"/>
    </source>
</evidence>
<name>A0ABS1DS27_RUBGE</name>
<dbReference type="Proteomes" id="UP001041814">
    <property type="component" value="Unassembled WGS sequence"/>
</dbReference>
<comment type="caution">
    <text evidence="2">The sequence shown here is derived from an EMBL/GenBank/DDBJ whole genome shotgun (WGS) entry which is preliminary data.</text>
</comment>
<evidence type="ECO:0000313" key="3">
    <source>
        <dbReference type="Proteomes" id="UP001041814"/>
    </source>
</evidence>
<accession>A0ABS1DS27</accession>
<dbReference type="Pfam" id="PF11142">
    <property type="entry name" value="DUF2917"/>
    <property type="match status" value="1"/>
</dbReference>
<reference evidence="2" key="1">
    <citation type="submission" date="2017-08" db="EMBL/GenBank/DDBJ databases">
        <authorList>
            <person name="Imhoff J.F."/>
            <person name="Rahn T."/>
            <person name="Kuenzel S."/>
            <person name="Neulinger S.C."/>
        </authorList>
    </citation>
    <scope>NUCLEOTIDE SEQUENCE</scope>
    <source>
        <strain evidence="2">IM 151</strain>
    </source>
</reference>
<dbReference type="RefSeq" id="WP_200227105.1">
    <property type="nucleotide sequence ID" value="NZ_NRRT01000008.1"/>
</dbReference>
<reference evidence="2" key="2">
    <citation type="journal article" date="2020" name="Microorganisms">
        <title>Osmotic Adaptation and Compatible Solute Biosynthesis of Phototrophic Bacteria as Revealed from Genome Analyses.</title>
        <authorList>
            <person name="Imhoff J.F."/>
            <person name="Rahn T."/>
            <person name="Kunzel S."/>
            <person name="Keller A."/>
            <person name="Neulinger S.C."/>
        </authorList>
    </citation>
    <scope>NUCLEOTIDE SEQUENCE</scope>
    <source>
        <strain evidence="2">IM 151</strain>
    </source>
</reference>
<feature type="region of interest" description="Disordered" evidence="1">
    <location>
        <begin position="88"/>
        <end position="113"/>
    </location>
</feature>
<evidence type="ECO:0008006" key="4">
    <source>
        <dbReference type="Google" id="ProtNLM"/>
    </source>
</evidence>
<proteinExistence type="predicted"/>
<dbReference type="InterPro" id="IPR021317">
    <property type="entry name" value="DUF2917"/>
</dbReference>
<sequence length="113" mass="12489">MSQAVMTDPHQRAPWEWAVEPATAVRLPAANQPRWLAVSEGRVWLTRSGAGPHAQDVWLQTGERHELPAGTEWVLEGWPAAQVELLEAPQPAPARRQSRSGRWHAPWGAAHAA</sequence>
<keyword evidence="3" id="KW-1185">Reference proteome</keyword>
<dbReference type="EMBL" id="NRRU01000025">
    <property type="protein sequence ID" value="MBK1712807.1"/>
    <property type="molecule type" value="Genomic_DNA"/>
</dbReference>
<evidence type="ECO:0000256" key="1">
    <source>
        <dbReference type="SAM" id="MobiDB-lite"/>
    </source>
</evidence>
<organism evidence="2 3">
    <name type="scientific">Rubrivivax gelatinosus</name>
    <name type="common">Rhodocyclus gelatinosus</name>
    <name type="synonym">Rhodopseudomonas gelatinosa</name>
    <dbReference type="NCBI Taxonomy" id="28068"/>
    <lineage>
        <taxon>Bacteria</taxon>
        <taxon>Pseudomonadati</taxon>
        <taxon>Pseudomonadota</taxon>
        <taxon>Betaproteobacteria</taxon>
        <taxon>Burkholderiales</taxon>
        <taxon>Sphaerotilaceae</taxon>
        <taxon>Rubrivivax</taxon>
    </lineage>
</organism>
<protein>
    <recommendedName>
        <fullName evidence="4">DUF2917 family protein</fullName>
    </recommendedName>
</protein>